<dbReference type="AlphaFoldDB" id="K2K2Y6"/>
<protein>
    <recommendedName>
        <fullName evidence="2">Zinc finger CGNR domain-containing protein</fullName>
    </recommendedName>
</protein>
<dbReference type="InterPro" id="IPR010852">
    <property type="entry name" value="ABATE"/>
</dbReference>
<organism evidence="3 4">
    <name type="scientific">Idiomarina xiamenensis 10-D-4</name>
    <dbReference type="NCBI Taxonomy" id="740709"/>
    <lineage>
        <taxon>Bacteria</taxon>
        <taxon>Pseudomonadati</taxon>
        <taxon>Pseudomonadota</taxon>
        <taxon>Gammaproteobacteria</taxon>
        <taxon>Alteromonadales</taxon>
        <taxon>Idiomarinaceae</taxon>
        <taxon>Idiomarina</taxon>
    </lineage>
</organism>
<dbReference type="STRING" id="740709.A10D4_13491"/>
<dbReference type="EMBL" id="AMRG01000053">
    <property type="protein sequence ID" value="EKE77209.1"/>
    <property type="molecule type" value="Genomic_DNA"/>
</dbReference>
<dbReference type="PANTHER" id="PTHR35525">
    <property type="entry name" value="BLL6575 PROTEIN"/>
    <property type="match status" value="1"/>
</dbReference>
<dbReference type="Pfam" id="PF11706">
    <property type="entry name" value="zf-CGNR"/>
    <property type="match status" value="1"/>
</dbReference>
<evidence type="ECO:0000256" key="1">
    <source>
        <dbReference type="SAM" id="MobiDB-lite"/>
    </source>
</evidence>
<dbReference type="InterPro" id="IPR021005">
    <property type="entry name" value="Znf_CGNR"/>
</dbReference>
<comment type="caution">
    <text evidence="3">The sequence shown here is derived from an EMBL/GenBank/DDBJ whole genome shotgun (WGS) entry which is preliminary data.</text>
</comment>
<dbReference type="InterPro" id="IPR023286">
    <property type="entry name" value="ABATE_dom_sf"/>
</dbReference>
<evidence type="ECO:0000259" key="2">
    <source>
        <dbReference type="Pfam" id="PF11706"/>
    </source>
</evidence>
<evidence type="ECO:0000313" key="4">
    <source>
        <dbReference type="Proteomes" id="UP000014115"/>
    </source>
</evidence>
<dbReference type="Gene3D" id="1.10.3300.10">
    <property type="entry name" value="Jann2411-like domain"/>
    <property type="match status" value="1"/>
</dbReference>
<feature type="non-terminal residue" evidence="3">
    <location>
        <position position="1"/>
    </location>
</feature>
<gene>
    <name evidence="3" type="ORF">A10D4_13491</name>
</gene>
<proteinExistence type="predicted"/>
<dbReference type="SUPFAM" id="SSF160904">
    <property type="entry name" value="Jann2411-like"/>
    <property type="match status" value="1"/>
</dbReference>
<dbReference type="PATRIC" id="fig|740709.3.peg.2690"/>
<evidence type="ECO:0000313" key="3">
    <source>
        <dbReference type="EMBL" id="EKE77209.1"/>
    </source>
</evidence>
<reference evidence="3 4" key="1">
    <citation type="journal article" date="2012" name="J. Bacteriol.">
        <title>Genome Sequence of Idiomarina xiamenensis Type Strain 10-D-4.</title>
        <authorList>
            <person name="Lai Q."/>
            <person name="Wang L."/>
            <person name="Wang W."/>
            <person name="Shao Z."/>
        </authorList>
    </citation>
    <scope>NUCLEOTIDE SEQUENCE [LARGE SCALE GENOMIC DNA]</scope>
    <source>
        <strain evidence="3 4">10-D-4</strain>
    </source>
</reference>
<dbReference type="PANTHER" id="PTHR35525:SF3">
    <property type="entry name" value="BLL6575 PROTEIN"/>
    <property type="match status" value="1"/>
</dbReference>
<feature type="region of interest" description="Disordered" evidence="1">
    <location>
        <begin position="1"/>
        <end position="23"/>
    </location>
</feature>
<dbReference type="Proteomes" id="UP000014115">
    <property type="component" value="Unassembled WGS sequence"/>
</dbReference>
<sequence length="93" mass="10637">PIQSLQWQADSQQHRLLSRPSSGSDEALLYPVAEAFAELMTTAKPELIKQCEASDCILWFHDQTKSHRRRWCSMALCGNRMKAAAHRQRAKRG</sequence>
<dbReference type="RefSeq" id="WP_008490167.1">
    <property type="nucleotide sequence ID" value="NZ_AMRG01000053.1"/>
</dbReference>
<accession>K2K2Y6</accession>
<dbReference type="eggNOG" id="COG5516">
    <property type="taxonomic scope" value="Bacteria"/>
</dbReference>
<name>K2K2Y6_9GAMM</name>
<keyword evidence="4" id="KW-1185">Reference proteome</keyword>
<feature type="domain" description="Zinc finger CGNR" evidence="2">
    <location>
        <begin position="48"/>
        <end position="89"/>
    </location>
</feature>